<organism evidence="1 2">
    <name type="scientific">Butyricimonas faecalis</name>
    <dbReference type="NCBI Taxonomy" id="2093856"/>
    <lineage>
        <taxon>Bacteria</taxon>
        <taxon>Pseudomonadati</taxon>
        <taxon>Bacteroidota</taxon>
        <taxon>Bacteroidia</taxon>
        <taxon>Bacteroidales</taxon>
        <taxon>Odoribacteraceae</taxon>
        <taxon>Butyricimonas</taxon>
    </lineage>
</organism>
<protein>
    <submittedName>
        <fullName evidence="1">Uncharacterized protein</fullName>
    </submittedName>
</protein>
<keyword evidence="2" id="KW-1185">Reference proteome</keyword>
<proteinExistence type="predicted"/>
<gene>
    <name evidence="1" type="ORF">D8S85_01575</name>
</gene>
<dbReference type="EMBL" id="CP032819">
    <property type="protein sequence ID" value="AZS28366.1"/>
    <property type="molecule type" value="Genomic_DNA"/>
</dbReference>
<accession>A0A3S9VP86</accession>
<evidence type="ECO:0000313" key="2">
    <source>
        <dbReference type="Proteomes" id="UP000270673"/>
    </source>
</evidence>
<reference evidence="1 2" key="1">
    <citation type="submission" date="2018-10" db="EMBL/GenBank/DDBJ databases">
        <title>Butyricimonas faecalis sp. nov., isolated from human faeces and emended description of the genus Butyricimonas.</title>
        <authorList>
            <person name="Le Roy T."/>
            <person name="Van der Smissen P."/>
            <person name="Paquot A."/>
            <person name="Delzenne N."/>
            <person name="Muccioli G."/>
            <person name="Collet J.-F."/>
            <person name="Cani P.D."/>
        </authorList>
    </citation>
    <scope>NUCLEOTIDE SEQUENCE [LARGE SCALE GENOMIC DNA]</scope>
    <source>
        <strain evidence="1 2">H184</strain>
    </source>
</reference>
<dbReference type="OrthoDB" id="9981860at2"/>
<name>A0A3S9VP86_9BACT</name>
<dbReference type="KEGG" id="buy:D8S85_01575"/>
<evidence type="ECO:0000313" key="1">
    <source>
        <dbReference type="EMBL" id="AZS28366.1"/>
    </source>
</evidence>
<sequence>MPTSKQRENGENRSLSPRNLRFTKIRHIGDNFADWGCKIRDGFTDSSTDFGVAFCGLARDESCCTFGLWCRII</sequence>
<dbReference type="AlphaFoldDB" id="A0A3S9VP86"/>
<dbReference type="Proteomes" id="UP000270673">
    <property type="component" value="Chromosome"/>
</dbReference>